<sequence>MQQQTPTIYPKPILYYPFILLIHPNLNKLNTNKKILLIL</sequence>
<dbReference type="AlphaFoldDB" id="A0A3E0ETF1"/>
<accession>A0A3E0ETF1</accession>
<proteinExistence type="predicted"/>
<dbReference type="Proteomes" id="UP000257136">
    <property type="component" value="Unassembled WGS sequence"/>
</dbReference>
<dbReference type="EMBL" id="QUNI01000002">
    <property type="protein sequence ID" value="REH00941.1"/>
    <property type="molecule type" value="Genomic_DNA"/>
</dbReference>
<comment type="caution">
    <text evidence="1">The sequence shown here is derived from an EMBL/GenBank/DDBJ whole genome shotgun (WGS) entry which is preliminary data.</text>
</comment>
<protein>
    <submittedName>
        <fullName evidence="1">Uncharacterized protein</fullName>
    </submittedName>
</protein>
<evidence type="ECO:0000313" key="2">
    <source>
        <dbReference type="Proteomes" id="UP000257136"/>
    </source>
</evidence>
<organism evidence="1 2">
    <name type="scientific">Flavobacterium aquicola</name>
    <dbReference type="NCBI Taxonomy" id="1682742"/>
    <lineage>
        <taxon>Bacteria</taxon>
        <taxon>Pseudomonadati</taxon>
        <taxon>Bacteroidota</taxon>
        <taxon>Flavobacteriia</taxon>
        <taxon>Flavobacteriales</taxon>
        <taxon>Flavobacteriaceae</taxon>
        <taxon>Flavobacterium</taxon>
    </lineage>
</organism>
<reference evidence="1 2" key="1">
    <citation type="submission" date="2018-08" db="EMBL/GenBank/DDBJ databases">
        <title>Genomic Encyclopedia of Archaeal and Bacterial Type Strains, Phase II (KMG-II): from individual species to whole genera.</title>
        <authorList>
            <person name="Goeker M."/>
        </authorList>
    </citation>
    <scope>NUCLEOTIDE SEQUENCE [LARGE SCALE GENOMIC DNA]</scope>
    <source>
        <strain evidence="1 2">DSM 100880</strain>
    </source>
</reference>
<keyword evidence="2" id="KW-1185">Reference proteome</keyword>
<evidence type="ECO:0000313" key="1">
    <source>
        <dbReference type="EMBL" id="REH00941.1"/>
    </source>
</evidence>
<name>A0A3E0ETF1_9FLAO</name>
<gene>
    <name evidence="1" type="ORF">C8P67_102194</name>
</gene>